<protein>
    <submittedName>
        <fullName evidence="3">Tryptophan 7-halogenase</fullName>
    </submittedName>
</protein>
<dbReference type="AlphaFoldDB" id="A0A7Y0A0D7"/>
<keyword evidence="2" id="KW-0547">Nucleotide-binding</keyword>
<organism evidence="3 4">
    <name type="scientific">Paraburkholderia antibiotica</name>
    <dbReference type="NCBI Taxonomy" id="2728839"/>
    <lineage>
        <taxon>Bacteria</taxon>
        <taxon>Pseudomonadati</taxon>
        <taxon>Pseudomonadota</taxon>
        <taxon>Betaproteobacteria</taxon>
        <taxon>Burkholderiales</taxon>
        <taxon>Burkholderiaceae</taxon>
        <taxon>Paraburkholderia</taxon>
    </lineage>
</organism>
<name>A0A7Y0A0D7_9BURK</name>
<dbReference type="PANTHER" id="PTHR43747:SF4">
    <property type="entry name" value="FLAVIN-DEPENDENT TRYPTOPHAN HALOGENASE"/>
    <property type="match status" value="1"/>
</dbReference>
<dbReference type="RefSeq" id="WP_169500366.1">
    <property type="nucleotide sequence ID" value="NZ_JABBFZ010000019.1"/>
</dbReference>
<dbReference type="GO" id="GO:0000166">
    <property type="term" value="F:nucleotide binding"/>
    <property type="evidence" value="ECO:0007669"/>
    <property type="project" value="UniProtKB-KW"/>
</dbReference>
<dbReference type="InterPro" id="IPR033856">
    <property type="entry name" value="Trp_halogen"/>
</dbReference>
<evidence type="ECO:0000256" key="2">
    <source>
        <dbReference type="PIRSR" id="PIRSR011396-2"/>
    </source>
</evidence>
<feature type="binding site" evidence="2">
    <location>
        <position position="191"/>
    </location>
    <ligand>
        <name>FAD</name>
        <dbReference type="ChEBI" id="CHEBI:57692"/>
    </ligand>
</feature>
<dbReference type="PANTHER" id="PTHR43747">
    <property type="entry name" value="FAD-BINDING PROTEIN"/>
    <property type="match status" value="1"/>
</dbReference>
<evidence type="ECO:0000256" key="1">
    <source>
        <dbReference type="PIRSR" id="PIRSR011396-1"/>
    </source>
</evidence>
<keyword evidence="2" id="KW-0285">Flavoprotein</keyword>
<dbReference type="SUPFAM" id="SSF51905">
    <property type="entry name" value="FAD/NAD(P)-binding domain"/>
    <property type="match status" value="1"/>
</dbReference>
<feature type="binding site" evidence="2">
    <location>
        <position position="339"/>
    </location>
    <ligand>
        <name>FAD</name>
        <dbReference type="ChEBI" id="CHEBI:57692"/>
    </ligand>
</feature>
<accession>A0A7Y0A0D7</accession>
<gene>
    <name evidence="3" type="ORF">HHL14_25520</name>
</gene>
<dbReference type="Pfam" id="PF04820">
    <property type="entry name" value="Trp_halogenase"/>
    <property type="match status" value="1"/>
</dbReference>
<dbReference type="Proteomes" id="UP000583127">
    <property type="component" value="Unassembled WGS sequence"/>
</dbReference>
<dbReference type="EMBL" id="JABBFZ010000019">
    <property type="protein sequence ID" value="NML34176.1"/>
    <property type="molecule type" value="Genomic_DNA"/>
</dbReference>
<dbReference type="PIRSF" id="PIRSF011396">
    <property type="entry name" value="Trp_halogenase"/>
    <property type="match status" value="1"/>
</dbReference>
<keyword evidence="2" id="KW-0274">FAD</keyword>
<dbReference type="InterPro" id="IPR050816">
    <property type="entry name" value="Flavin-dep_Halogenase_NPB"/>
</dbReference>
<feature type="binding site" evidence="2">
    <location>
        <position position="80"/>
    </location>
    <ligand>
        <name>7-chloro-L-tryptophan</name>
        <dbReference type="ChEBI" id="CHEBI:58713"/>
    </ligand>
</feature>
<dbReference type="GO" id="GO:0004497">
    <property type="term" value="F:monooxygenase activity"/>
    <property type="evidence" value="ECO:0007669"/>
    <property type="project" value="InterPro"/>
</dbReference>
<feature type="active site" evidence="1">
    <location>
        <position position="80"/>
    </location>
</feature>
<sequence>MLNFRSMRHFVVLGGGTAGWFAALELQRLFGTQVSITVIESPRINVIGVGEGGILNLPGALARYGIQEAEFIEATGAVLKLGFEYVGWNTGRDDDVFYHLFHAAPNAADGSLVDGVPVDWAMLVANGLGVQYTESALPLIQNNASQTETLGVRSALGARLPTSMHFDAHRVAAYLKRVATGRGVRLLEATVQQLDVAAENGYVTGLRIEGNEQPVPVDFLIDASGFARMTLDRQFHVPMRTFSEHLLHDRAIPFYLPHPRPQPHLVTRAVAMNAGWLWQIPVQERVGCGYVYSSAHLSDDEALQEIEARVGKIEAVRTIRFQAGHFDDVWIGNVMAVGLASGFIEPLEATSIGQMLGQVQTFGELVAGSAYIVPQTSITTFNERNRIDWMGIRDFVRMHYDVRRRDTAFWRDVTALTLPETYATLKACWQHRLPRTADLQPYRQGNFMHFEATSWISVGQGTGVIPPQAAAADLARLPRESVLKSHQFMMSVKTRFALA</sequence>
<reference evidence="3 4" key="1">
    <citation type="submission" date="2020-04" db="EMBL/GenBank/DDBJ databases">
        <title>Paraburkholderia sp. G-4-1-8 isolated from soil.</title>
        <authorList>
            <person name="Dahal R.H."/>
        </authorList>
    </citation>
    <scope>NUCLEOTIDE SEQUENCE [LARGE SCALE GENOMIC DNA]</scope>
    <source>
        <strain evidence="3 4">G-4-1-8</strain>
    </source>
</reference>
<proteinExistence type="predicted"/>
<feature type="binding site" evidence="2">
    <location>
        <begin position="15"/>
        <end position="18"/>
    </location>
    <ligand>
        <name>FAD</name>
        <dbReference type="ChEBI" id="CHEBI:57692"/>
    </ligand>
</feature>
<keyword evidence="4" id="KW-1185">Reference proteome</keyword>
<dbReference type="InterPro" id="IPR006905">
    <property type="entry name" value="Flavin_halogenase"/>
</dbReference>
<feature type="binding site" evidence="2">
    <location>
        <position position="352"/>
    </location>
    <ligand>
        <name>FAD</name>
        <dbReference type="ChEBI" id="CHEBI:57692"/>
    </ligand>
</feature>
<evidence type="ECO:0000313" key="3">
    <source>
        <dbReference type="EMBL" id="NML34176.1"/>
    </source>
</evidence>
<dbReference type="InterPro" id="IPR036188">
    <property type="entry name" value="FAD/NAD-bd_sf"/>
</dbReference>
<comment type="caution">
    <text evidence="3">The sequence shown here is derived from an EMBL/GenBank/DDBJ whole genome shotgun (WGS) entry which is preliminary data.</text>
</comment>
<evidence type="ECO:0000313" key="4">
    <source>
        <dbReference type="Proteomes" id="UP000583127"/>
    </source>
</evidence>
<dbReference type="Gene3D" id="3.50.50.60">
    <property type="entry name" value="FAD/NAD(P)-binding domain"/>
    <property type="match status" value="1"/>
</dbReference>
<feature type="binding site" evidence="2">
    <location>
        <position position="348"/>
    </location>
    <ligand>
        <name>L-tryptophan</name>
        <dbReference type="ChEBI" id="CHEBI:57912"/>
    </ligand>
</feature>